<dbReference type="PANTHER" id="PTHR43180">
    <property type="entry name" value="3-OXOACYL-(ACYL-CARRIER-PROTEIN) REDUCTASE (AFU_ORTHOLOGUE AFUA_6G11210)"/>
    <property type="match status" value="1"/>
</dbReference>
<evidence type="ECO:0000256" key="1">
    <source>
        <dbReference type="ARBA" id="ARBA00006484"/>
    </source>
</evidence>
<dbReference type="Pfam" id="PF00106">
    <property type="entry name" value="adh_short"/>
    <property type="match status" value="1"/>
</dbReference>
<dbReference type="InterPro" id="IPR036291">
    <property type="entry name" value="NAD(P)-bd_dom_sf"/>
</dbReference>
<feature type="non-terminal residue" evidence="5">
    <location>
        <position position="211"/>
    </location>
</feature>
<name>A0A382A276_9ZZZZ</name>
<protein>
    <recommendedName>
        <fullName evidence="6">Cyclopentanol dehydrogenase</fullName>
    </recommendedName>
</protein>
<dbReference type="PANTHER" id="PTHR43180:SF28">
    <property type="entry name" value="NAD(P)-BINDING ROSSMANN-FOLD SUPERFAMILY PROTEIN"/>
    <property type="match status" value="1"/>
</dbReference>
<evidence type="ECO:0000313" key="5">
    <source>
        <dbReference type="EMBL" id="SVA95252.1"/>
    </source>
</evidence>
<dbReference type="FunFam" id="3.40.50.720:FF:000084">
    <property type="entry name" value="Short-chain dehydrogenase reductase"/>
    <property type="match status" value="1"/>
</dbReference>
<keyword evidence="2" id="KW-0560">Oxidoreductase</keyword>
<keyword evidence="3" id="KW-0520">NAD</keyword>
<dbReference type="SUPFAM" id="SSF51735">
    <property type="entry name" value="NAD(P)-binding Rossmann-fold domains"/>
    <property type="match status" value="1"/>
</dbReference>
<dbReference type="InterPro" id="IPR020904">
    <property type="entry name" value="Sc_DH/Rdtase_CS"/>
</dbReference>
<dbReference type="PRINTS" id="PR00081">
    <property type="entry name" value="GDHRDH"/>
</dbReference>
<dbReference type="AlphaFoldDB" id="A0A382A276"/>
<gene>
    <name evidence="5" type="ORF">METZ01_LOCUS148106</name>
</gene>
<evidence type="ECO:0008006" key="6">
    <source>
        <dbReference type="Google" id="ProtNLM"/>
    </source>
</evidence>
<evidence type="ECO:0000256" key="2">
    <source>
        <dbReference type="ARBA" id="ARBA00023002"/>
    </source>
</evidence>
<dbReference type="Gene3D" id="3.40.50.720">
    <property type="entry name" value="NAD(P)-binding Rossmann-like Domain"/>
    <property type="match status" value="1"/>
</dbReference>
<dbReference type="InterPro" id="IPR002347">
    <property type="entry name" value="SDR_fam"/>
</dbReference>
<dbReference type="GO" id="GO:0016491">
    <property type="term" value="F:oxidoreductase activity"/>
    <property type="evidence" value="ECO:0007669"/>
    <property type="project" value="UniProtKB-KW"/>
</dbReference>
<keyword evidence="4" id="KW-0443">Lipid metabolism</keyword>
<evidence type="ECO:0000256" key="4">
    <source>
        <dbReference type="ARBA" id="ARBA00023098"/>
    </source>
</evidence>
<organism evidence="5">
    <name type="scientific">marine metagenome</name>
    <dbReference type="NCBI Taxonomy" id="408172"/>
    <lineage>
        <taxon>unclassified sequences</taxon>
        <taxon>metagenomes</taxon>
        <taxon>ecological metagenomes</taxon>
    </lineage>
</organism>
<dbReference type="PRINTS" id="PR00080">
    <property type="entry name" value="SDRFAMILY"/>
</dbReference>
<accession>A0A382A276</accession>
<proteinExistence type="inferred from homology"/>
<dbReference type="EMBL" id="UINC01023488">
    <property type="protein sequence ID" value="SVA95252.1"/>
    <property type="molecule type" value="Genomic_DNA"/>
</dbReference>
<dbReference type="PROSITE" id="PS00061">
    <property type="entry name" value="ADH_SHORT"/>
    <property type="match status" value="1"/>
</dbReference>
<dbReference type="GO" id="GO:0006629">
    <property type="term" value="P:lipid metabolic process"/>
    <property type="evidence" value="ECO:0007669"/>
    <property type="project" value="UniProtKB-KW"/>
</dbReference>
<reference evidence="5" key="1">
    <citation type="submission" date="2018-05" db="EMBL/GenBank/DDBJ databases">
        <authorList>
            <person name="Lanie J.A."/>
            <person name="Ng W.-L."/>
            <person name="Kazmierczak K.M."/>
            <person name="Andrzejewski T.M."/>
            <person name="Davidsen T.M."/>
            <person name="Wayne K.J."/>
            <person name="Tettelin H."/>
            <person name="Glass J.I."/>
            <person name="Rusch D."/>
            <person name="Podicherti R."/>
            <person name="Tsui H.-C.T."/>
            <person name="Winkler M.E."/>
        </authorList>
    </citation>
    <scope>NUCLEOTIDE SEQUENCE</scope>
</reference>
<sequence length="211" mass="22788">MRLKDKVSLITGASNGMGAAEARLFSNEGSHVILADIQDVLGQKLVEEITQSGGSAEYFHLDVTEESNWEKLMQYLKSEFGKLDVLVNNAGISASSPDLLDIEIFDNVIKVNTRGVFLGMKYCLGLMSDNGAGSIVNISSISGMVGQSYVHMGYSGSKGAVRLMTKSAAIQYAEKGIRVNSVHPGVMPPMTTSEMTADPEFRKIMLEDVPM</sequence>
<evidence type="ECO:0000256" key="3">
    <source>
        <dbReference type="ARBA" id="ARBA00023027"/>
    </source>
</evidence>
<comment type="similarity">
    <text evidence="1">Belongs to the short-chain dehydrogenases/reductases (SDR) family.</text>
</comment>